<gene>
    <name evidence="3" type="ORF">NA56DRAFT_746476</name>
</gene>
<name>A0A2J6QDI5_9HELO</name>
<evidence type="ECO:0000256" key="2">
    <source>
        <dbReference type="SAM" id="Phobius"/>
    </source>
</evidence>
<feature type="transmembrane region" description="Helical" evidence="2">
    <location>
        <begin position="26"/>
        <end position="50"/>
    </location>
</feature>
<accession>A0A2J6QDI5</accession>
<protein>
    <submittedName>
        <fullName evidence="3">Uncharacterized protein</fullName>
    </submittedName>
</protein>
<dbReference type="Proteomes" id="UP000235672">
    <property type="component" value="Unassembled WGS sequence"/>
</dbReference>
<feature type="compositionally biased region" description="Polar residues" evidence="1">
    <location>
        <begin position="74"/>
        <end position="88"/>
    </location>
</feature>
<keyword evidence="2" id="KW-0812">Transmembrane</keyword>
<keyword evidence="2" id="KW-0472">Membrane</keyword>
<feature type="region of interest" description="Disordered" evidence="1">
    <location>
        <begin position="62"/>
        <end position="98"/>
    </location>
</feature>
<evidence type="ECO:0000313" key="3">
    <source>
        <dbReference type="EMBL" id="PMD24329.1"/>
    </source>
</evidence>
<evidence type="ECO:0000313" key="4">
    <source>
        <dbReference type="Proteomes" id="UP000235672"/>
    </source>
</evidence>
<dbReference type="EMBL" id="KZ613473">
    <property type="protein sequence ID" value="PMD24329.1"/>
    <property type="molecule type" value="Genomic_DNA"/>
</dbReference>
<sequence length="139" mass="15815">MGLTFMIKAAVAHVRRLERNQRKEELILSLWGIPLGFLGFVRWLGILSSFGNIRRRYFRSNAGSPSLRHEHSENTSYLPTLQENNSGNAVEEGETARPSCATNGSNVIPFWITRESAVSLSLMRRMHIVFSLALKNLKW</sequence>
<keyword evidence="4" id="KW-1185">Reference proteome</keyword>
<dbReference type="AlphaFoldDB" id="A0A2J6QDI5"/>
<organism evidence="3 4">
    <name type="scientific">Hyaloscypha hepaticicola</name>
    <dbReference type="NCBI Taxonomy" id="2082293"/>
    <lineage>
        <taxon>Eukaryota</taxon>
        <taxon>Fungi</taxon>
        <taxon>Dikarya</taxon>
        <taxon>Ascomycota</taxon>
        <taxon>Pezizomycotina</taxon>
        <taxon>Leotiomycetes</taxon>
        <taxon>Helotiales</taxon>
        <taxon>Hyaloscyphaceae</taxon>
        <taxon>Hyaloscypha</taxon>
    </lineage>
</organism>
<keyword evidence="2" id="KW-1133">Transmembrane helix</keyword>
<evidence type="ECO:0000256" key="1">
    <source>
        <dbReference type="SAM" id="MobiDB-lite"/>
    </source>
</evidence>
<reference evidence="3 4" key="1">
    <citation type="submission" date="2016-05" db="EMBL/GenBank/DDBJ databases">
        <title>A degradative enzymes factory behind the ericoid mycorrhizal symbiosis.</title>
        <authorList>
            <consortium name="DOE Joint Genome Institute"/>
            <person name="Martino E."/>
            <person name="Morin E."/>
            <person name="Grelet G."/>
            <person name="Kuo A."/>
            <person name="Kohler A."/>
            <person name="Daghino S."/>
            <person name="Barry K."/>
            <person name="Choi C."/>
            <person name="Cichocki N."/>
            <person name="Clum A."/>
            <person name="Copeland A."/>
            <person name="Hainaut M."/>
            <person name="Haridas S."/>
            <person name="Labutti K."/>
            <person name="Lindquist E."/>
            <person name="Lipzen A."/>
            <person name="Khouja H.-R."/>
            <person name="Murat C."/>
            <person name="Ohm R."/>
            <person name="Olson A."/>
            <person name="Spatafora J."/>
            <person name="Veneault-Fourrey C."/>
            <person name="Henrissat B."/>
            <person name="Grigoriev I."/>
            <person name="Martin F."/>
            <person name="Perotto S."/>
        </authorList>
    </citation>
    <scope>NUCLEOTIDE SEQUENCE [LARGE SCALE GENOMIC DNA]</scope>
    <source>
        <strain evidence="3 4">UAMH 7357</strain>
    </source>
</reference>
<proteinExistence type="predicted"/>